<evidence type="ECO:0000313" key="3">
    <source>
        <dbReference type="Proteomes" id="UP001054857"/>
    </source>
</evidence>
<organism evidence="2 3">
    <name type="scientific">Astrephomene gubernaculifera</name>
    <dbReference type="NCBI Taxonomy" id="47775"/>
    <lineage>
        <taxon>Eukaryota</taxon>
        <taxon>Viridiplantae</taxon>
        <taxon>Chlorophyta</taxon>
        <taxon>core chlorophytes</taxon>
        <taxon>Chlorophyceae</taxon>
        <taxon>CS clade</taxon>
        <taxon>Chlamydomonadales</taxon>
        <taxon>Astrephomenaceae</taxon>
        <taxon>Astrephomene</taxon>
    </lineage>
</organism>
<comment type="caution">
    <text evidence="2">The sequence shown here is derived from an EMBL/GenBank/DDBJ whole genome shotgun (WGS) entry which is preliminary data.</text>
</comment>
<proteinExistence type="predicted"/>
<dbReference type="AlphaFoldDB" id="A0AAD3E093"/>
<reference evidence="2 3" key="1">
    <citation type="journal article" date="2021" name="Sci. Rep.">
        <title>Genome sequencing of the multicellular alga Astrephomene provides insights into convergent evolution of germ-soma differentiation.</title>
        <authorList>
            <person name="Yamashita S."/>
            <person name="Yamamoto K."/>
            <person name="Matsuzaki R."/>
            <person name="Suzuki S."/>
            <person name="Yamaguchi H."/>
            <person name="Hirooka S."/>
            <person name="Minakuchi Y."/>
            <person name="Miyagishima S."/>
            <person name="Kawachi M."/>
            <person name="Toyoda A."/>
            <person name="Nozaki H."/>
        </authorList>
    </citation>
    <scope>NUCLEOTIDE SEQUENCE [LARGE SCALE GENOMIC DNA]</scope>
    <source>
        <strain evidence="2 3">NIES-4017</strain>
    </source>
</reference>
<feature type="coiled-coil region" evidence="1">
    <location>
        <begin position="285"/>
        <end position="361"/>
    </location>
</feature>
<gene>
    <name evidence="2" type="ORF">Agub_g11027</name>
</gene>
<protein>
    <submittedName>
        <fullName evidence="2">Uncharacterized protein</fullName>
    </submittedName>
</protein>
<accession>A0AAD3E093</accession>
<keyword evidence="3" id="KW-1185">Reference proteome</keyword>
<keyword evidence="1" id="KW-0175">Coiled coil</keyword>
<evidence type="ECO:0000313" key="2">
    <source>
        <dbReference type="EMBL" id="GFR49006.1"/>
    </source>
</evidence>
<dbReference type="Proteomes" id="UP001054857">
    <property type="component" value="Unassembled WGS sequence"/>
</dbReference>
<name>A0AAD3E093_9CHLO</name>
<sequence length="366" mass="40953">MLGKRSSDQTGTIPCGGFPTLTDKGCLDTNYQIWFENPDDYDFGLDSYWGSGDALYEQGMLDHCFAFFTKLLGNVLVALRFVLSTKEVQRLYLVLWELLKNLLMLQASSAGNLLQLHVLNQDQTAEQVADSDADEDDDDVGNLGMFVVMRSPGAKEKTFNSLEDALNQGSKPVLVVKVKHSIQDSTEAVWQPLACALELADYTETDQPVWVLVTDLEKWHFYQVRRVKRRPARAEGYGSHVSKFLYTAERKGGFKADFRRPVTGDAGLTRLLVYMYRILYPGKDIEVLKQDYEQSTKAIQEESKEWFASAKAAADLGAAMAAEKARAEAEKARAEAEKARAEAAEAEIARLRAQLDAIAQQRKGQE</sequence>
<evidence type="ECO:0000256" key="1">
    <source>
        <dbReference type="SAM" id="Coils"/>
    </source>
</evidence>
<dbReference type="EMBL" id="BMAR01000027">
    <property type="protein sequence ID" value="GFR49006.1"/>
    <property type="molecule type" value="Genomic_DNA"/>
</dbReference>